<proteinExistence type="predicted"/>
<dbReference type="AlphaFoldDB" id="A0A212J858"/>
<organism evidence="1">
    <name type="scientific">uncultured Eubacteriales bacterium</name>
    <dbReference type="NCBI Taxonomy" id="172733"/>
    <lineage>
        <taxon>Bacteria</taxon>
        <taxon>Bacillati</taxon>
        <taxon>Bacillota</taxon>
        <taxon>Clostridia</taxon>
        <taxon>Eubacteriales</taxon>
        <taxon>environmental samples</taxon>
    </lineage>
</organism>
<gene>
    <name evidence="1" type="ORF">KL86CLO1_10670</name>
</gene>
<name>A0A212J858_9FIRM</name>
<dbReference type="EMBL" id="FLUN01000001">
    <property type="protein sequence ID" value="SBV95623.1"/>
    <property type="molecule type" value="Genomic_DNA"/>
</dbReference>
<evidence type="ECO:0000313" key="1">
    <source>
        <dbReference type="EMBL" id="SBV95623.1"/>
    </source>
</evidence>
<sequence>MRILIEMIVAFLATGGLLCLCWVLFGRLLAPVAGDSVCAVVRSSGAGERLEHDVSGLLWLRAGGLCKSAIVIMDEGLDDEGLAIAAALMKREADIRLCKPEELERCVRG</sequence>
<protein>
    <submittedName>
        <fullName evidence="1">Uncharacterized protein</fullName>
    </submittedName>
</protein>
<reference evidence="1" key="1">
    <citation type="submission" date="2016-04" db="EMBL/GenBank/DDBJ databases">
        <authorList>
            <person name="Evans L.H."/>
            <person name="Alamgir A."/>
            <person name="Owens N."/>
            <person name="Weber N.D."/>
            <person name="Virtaneva K."/>
            <person name="Barbian K."/>
            <person name="Babar A."/>
            <person name="Rosenke K."/>
        </authorList>
    </citation>
    <scope>NUCLEOTIDE SEQUENCE</scope>
    <source>
        <strain evidence="1">86</strain>
    </source>
</reference>
<accession>A0A212J858</accession>